<gene>
    <name evidence="2" type="ORF">DF3PA_200019</name>
</gene>
<comment type="caution">
    <text evidence="2">The sequence shown here is derived from an EMBL/GenBank/DDBJ whole genome shotgun (WGS) entry which is preliminary data.</text>
</comment>
<proteinExistence type="predicted"/>
<organism evidence="2 3">
    <name type="scientific">Candidatus Defluviicoccus seviourii</name>
    <dbReference type="NCBI Taxonomy" id="2565273"/>
    <lineage>
        <taxon>Bacteria</taxon>
        <taxon>Pseudomonadati</taxon>
        <taxon>Pseudomonadota</taxon>
        <taxon>Alphaproteobacteria</taxon>
        <taxon>Rhodospirillales</taxon>
        <taxon>Rhodospirillaceae</taxon>
        <taxon>Defluviicoccus</taxon>
    </lineage>
</organism>
<dbReference type="InterPro" id="IPR029063">
    <property type="entry name" value="SAM-dependent_MTases_sf"/>
</dbReference>
<evidence type="ECO:0000313" key="2">
    <source>
        <dbReference type="EMBL" id="VUX46337.1"/>
    </source>
</evidence>
<dbReference type="InterPro" id="IPR013216">
    <property type="entry name" value="Methyltransf_11"/>
</dbReference>
<dbReference type="SUPFAM" id="SSF53335">
    <property type="entry name" value="S-adenosyl-L-methionine-dependent methyltransferases"/>
    <property type="match status" value="1"/>
</dbReference>
<dbReference type="EMBL" id="UXAT02000013">
    <property type="protein sequence ID" value="VUX46337.1"/>
    <property type="molecule type" value="Genomic_DNA"/>
</dbReference>
<dbReference type="AlphaFoldDB" id="A0A564WCV4"/>
<dbReference type="GO" id="GO:0008757">
    <property type="term" value="F:S-adenosylmethionine-dependent methyltransferase activity"/>
    <property type="evidence" value="ECO:0007669"/>
    <property type="project" value="InterPro"/>
</dbReference>
<sequence length="304" mass="33186">MRSTRSHAWSQRSLPLTPVRQLGCVATFTAISNGTRLSASSCPSGSCPWSHRCNKQGQTCATIFASGFPPFVVTLQRLCPACLAYLPSRRRVSTVSERNMAQEPIILRISGGYRRFSTPSVYAFAPTVPEMEPILADDGFDRNCWTSVFEHVRVPSAVVAEAVRVLKPGGLFILTIDLDMSGVFAIDVDGHARLCAAIREHFTYLYPKRTVHPAETSSGPTGRSPQIARDQSGRGGIMLSSLFSSRCLAGGQCPCTILPYRPSHSRNCGVSAATRMPRTRTNAKRTHVIPAEQLASTDNFSFFT</sequence>
<keyword evidence="3" id="KW-1185">Reference proteome</keyword>
<evidence type="ECO:0000313" key="3">
    <source>
        <dbReference type="Proteomes" id="UP000326641"/>
    </source>
</evidence>
<dbReference type="Proteomes" id="UP000326641">
    <property type="component" value="Unassembled WGS sequence"/>
</dbReference>
<dbReference type="Pfam" id="PF08241">
    <property type="entry name" value="Methyltransf_11"/>
    <property type="match status" value="1"/>
</dbReference>
<dbReference type="Gene3D" id="3.40.50.150">
    <property type="entry name" value="Vaccinia Virus protein VP39"/>
    <property type="match status" value="1"/>
</dbReference>
<reference evidence="2" key="1">
    <citation type="submission" date="2018-11" db="EMBL/GenBank/DDBJ databases">
        <authorList>
            <person name="Onetto C."/>
        </authorList>
    </citation>
    <scope>NUCLEOTIDE SEQUENCE [LARGE SCALE GENOMIC DNA]</scope>
</reference>
<feature type="domain" description="Methyltransferase type 11" evidence="1">
    <location>
        <begin position="135"/>
        <end position="174"/>
    </location>
</feature>
<accession>A0A564WCV4</accession>
<name>A0A564WCV4_9PROT</name>
<evidence type="ECO:0000259" key="1">
    <source>
        <dbReference type="Pfam" id="PF08241"/>
    </source>
</evidence>
<protein>
    <recommendedName>
        <fullName evidence="1">Methyltransferase type 11 domain-containing protein</fullName>
    </recommendedName>
</protein>